<proteinExistence type="predicted"/>
<comment type="caution">
    <text evidence="1">The sequence shown here is derived from an EMBL/GenBank/DDBJ whole genome shotgun (WGS) entry which is preliminary data.</text>
</comment>
<keyword evidence="2" id="KW-1185">Reference proteome</keyword>
<organism evidence="1 2">
    <name type="scientific">Companilactobacillus mishanensis</name>
    <dbReference type="NCBI Taxonomy" id="2486008"/>
    <lineage>
        <taxon>Bacteria</taxon>
        <taxon>Bacillati</taxon>
        <taxon>Bacillota</taxon>
        <taxon>Bacilli</taxon>
        <taxon>Lactobacillales</taxon>
        <taxon>Lactobacillaceae</taxon>
        <taxon>Companilactobacillus</taxon>
    </lineage>
</organism>
<evidence type="ECO:0000313" key="2">
    <source>
        <dbReference type="Proteomes" id="UP000436655"/>
    </source>
</evidence>
<accession>A0ABW9P630</accession>
<sequence length="113" mass="12203">MHLKKLVAGLLIVVALLAVGIGLSSTSTKSANEAFATTYNHENATKKTSLKTATQAREFLANKYGDAGWTSTYSSKDKKANLYWTFVATKDSDNGLVKAGHTLYVHDDGTVVY</sequence>
<evidence type="ECO:0000313" key="1">
    <source>
        <dbReference type="EMBL" id="MQS44574.1"/>
    </source>
</evidence>
<dbReference type="RefSeq" id="WP_125704918.1">
    <property type="nucleotide sequence ID" value="NZ_JBHTOO010000023.1"/>
</dbReference>
<dbReference type="EMBL" id="VDFN01000002">
    <property type="protein sequence ID" value="MQS44574.1"/>
    <property type="molecule type" value="Genomic_DNA"/>
</dbReference>
<dbReference type="Proteomes" id="UP000436655">
    <property type="component" value="Unassembled WGS sequence"/>
</dbReference>
<evidence type="ECO:0008006" key="3">
    <source>
        <dbReference type="Google" id="ProtNLM"/>
    </source>
</evidence>
<reference evidence="1 2" key="1">
    <citation type="journal article" date="2019" name="Syst. Appl. Microbiol.">
        <title>Polyphasic characterization of two novel Lactobacillus spp. isolated from blown salami packages: Description of Lactobacillus halodurans sp. nov. and Lactobacillus salsicarnum sp. nov.</title>
        <authorList>
            <person name="Schuster J.A."/>
            <person name="Klingl A."/>
            <person name="Vogel R.F."/>
            <person name="Ehrmann M.A."/>
        </authorList>
    </citation>
    <scope>NUCLEOTIDE SEQUENCE [LARGE SCALE GENOMIC DNA]</scope>
    <source>
        <strain evidence="1 2">TMW 1.2098</strain>
    </source>
</reference>
<protein>
    <recommendedName>
        <fullName evidence="3">DUF4430 domain-containing protein</fullName>
    </recommendedName>
</protein>
<gene>
    <name evidence="1" type="ORF">FHL03_03640</name>
</gene>
<name>A0ABW9P630_9LACO</name>